<feature type="compositionally biased region" description="Polar residues" evidence="2">
    <location>
        <begin position="508"/>
        <end position="519"/>
    </location>
</feature>
<feature type="region of interest" description="Disordered" evidence="2">
    <location>
        <begin position="490"/>
        <end position="524"/>
    </location>
</feature>
<feature type="compositionally biased region" description="Basic and acidic residues" evidence="2">
    <location>
        <begin position="3887"/>
        <end position="3897"/>
    </location>
</feature>
<feature type="compositionally biased region" description="Polar residues" evidence="2">
    <location>
        <begin position="2000"/>
        <end position="2028"/>
    </location>
</feature>
<dbReference type="Proteomes" id="UP000221165">
    <property type="component" value="Unassembled WGS sequence"/>
</dbReference>
<feature type="region of interest" description="Disordered" evidence="2">
    <location>
        <begin position="1644"/>
        <end position="1672"/>
    </location>
</feature>
<feature type="compositionally biased region" description="Gly residues" evidence="2">
    <location>
        <begin position="3601"/>
        <end position="3618"/>
    </location>
</feature>
<evidence type="ECO:0000256" key="1">
    <source>
        <dbReference type="SAM" id="Coils"/>
    </source>
</evidence>
<dbReference type="OrthoDB" id="333597at2759"/>
<reference evidence="3 4" key="1">
    <citation type="journal article" date="2017" name="Int. J. Parasitol.">
        <title>The genome of the protozoan parasite Cystoisospora suis and a reverse vaccinology approach to identify vaccine candidates.</title>
        <authorList>
            <person name="Palmieri N."/>
            <person name="Shrestha A."/>
            <person name="Ruttkowski B."/>
            <person name="Beck T."/>
            <person name="Vogl C."/>
            <person name="Tomley F."/>
            <person name="Blake D.P."/>
            <person name="Joachim A."/>
        </authorList>
    </citation>
    <scope>NUCLEOTIDE SEQUENCE [LARGE SCALE GENOMIC DNA]</scope>
    <source>
        <strain evidence="3 4">Wien I</strain>
    </source>
</reference>
<dbReference type="InterPro" id="IPR027912">
    <property type="entry name" value="CFAP54"/>
</dbReference>
<feature type="region of interest" description="Disordered" evidence="2">
    <location>
        <begin position="4166"/>
        <end position="4194"/>
    </location>
</feature>
<feature type="compositionally biased region" description="Low complexity" evidence="2">
    <location>
        <begin position="3104"/>
        <end position="3116"/>
    </location>
</feature>
<keyword evidence="1" id="KW-0175">Coiled coil</keyword>
<feature type="region of interest" description="Disordered" evidence="2">
    <location>
        <begin position="2108"/>
        <end position="2156"/>
    </location>
</feature>
<feature type="region of interest" description="Disordered" evidence="2">
    <location>
        <begin position="1985"/>
        <end position="2075"/>
    </location>
</feature>
<comment type="caution">
    <text evidence="3">The sequence shown here is derived from an EMBL/GenBank/DDBJ whole genome shotgun (WGS) entry which is preliminary data.</text>
</comment>
<feature type="region of interest" description="Disordered" evidence="2">
    <location>
        <begin position="2350"/>
        <end position="2380"/>
    </location>
</feature>
<feature type="compositionally biased region" description="Polar residues" evidence="2">
    <location>
        <begin position="3898"/>
        <end position="3913"/>
    </location>
</feature>
<feature type="region of interest" description="Disordered" evidence="2">
    <location>
        <begin position="1126"/>
        <end position="1163"/>
    </location>
</feature>
<feature type="compositionally biased region" description="Low complexity" evidence="2">
    <location>
        <begin position="2743"/>
        <end position="2760"/>
    </location>
</feature>
<feature type="compositionally biased region" description="Polar residues" evidence="2">
    <location>
        <begin position="3836"/>
        <end position="3851"/>
    </location>
</feature>
<feature type="compositionally biased region" description="Low complexity" evidence="2">
    <location>
        <begin position="4093"/>
        <end position="4103"/>
    </location>
</feature>
<dbReference type="GeneID" id="94423586"/>
<feature type="region of interest" description="Disordered" evidence="2">
    <location>
        <begin position="372"/>
        <end position="438"/>
    </location>
</feature>
<feature type="compositionally biased region" description="Basic and acidic residues" evidence="2">
    <location>
        <begin position="3127"/>
        <end position="3137"/>
    </location>
</feature>
<feature type="region of interest" description="Disordered" evidence="2">
    <location>
        <begin position="3254"/>
        <end position="3283"/>
    </location>
</feature>
<keyword evidence="4" id="KW-1185">Reference proteome</keyword>
<name>A0A2C6LDB8_9APIC</name>
<evidence type="ECO:0000256" key="2">
    <source>
        <dbReference type="SAM" id="MobiDB-lite"/>
    </source>
</evidence>
<feature type="region of interest" description="Disordered" evidence="2">
    <location>
        <begin position="3728"/>
        <end position="3769"/>
    </location>
</feature>
<dbReference type="EMBL" id="MIGC01000070">
    <property type="protein sequence ID" value="PHJ26007.1"/>
    <property type="molecule type" value="Genomic_DNA"/>
</dbReference>
<accession>A0A2C6LDB8</accession>
<feature type="compositionally biased region" description="Polar residues" evidence="2">
    <location>
        <begin position="1657"/>
        <end position="1668"/>
    </location>
</feature>
<feature type="region of interest" description="Disordered" evidence="2">
    <location>
        <begin position="1773"/>
        <end position="1863"/>
    </location>
</feature>
<dbReference type="VEuPathDB" id="ToxoDB:CSUI_000141"/>
<feature type="region of interest" description="Disordered" evidence="2">
    <location>
        <begin position="3836"/>
        <end position="3913"/>
    </location>
</feature>
<feature type="compositionally biased region" description="Polar residues" evidence="2">
    <location>
        <begin position="1795"/>
        <end position="1806"/>
    </location>
</feature>
<feature type="compositionally biased region" description="Polar residues" evidence="2">
    <location>
        <begin position="4033"/>
        <end position="4055"/>
    </location>
</feature>
<dbReference type="RefSeq" id="XP_067927653.1">
    <property type="nucleotide sequence ID" value="XM_068060375.1"/>
</dbReference>
<evidence type="ECO:0000313" key="3">
    <source>
        <dbReference type="EMBL" id="PHJ26007.1"/>
    </source>
</evidence>
<dbReference type="GO" id="GO:0060271">
    <property type="term" value="P:cilium assembly"/>
    <property type="evidence" value="ECO:0007669"/>
    <property type="project" value="TreeGrafter"/>
</dbReference>
<dbReference type="PANTHER" id="PTHR33487">
    <property type="entry name" value="CILIA- AND FLAGELLA-ASSOCIATED PROTEIN 54"/>
    <property type="match status" value="1"/>
</dbReference>
<feature type="compositionally biased region" description="Basic and acidic residues" evidence="2">
    <location>
        <begin position="2143"/>
        <end position="2156"/>
    </location>
</feature>
<proteinExistence type="predicted"/>
<feature type="region of interest" description="Disordered" evidence="2">
    <location>
        <begin position="3104"/>
        <end position="3146"/>
    </location>
</feature>
<sequence>MHLASLGAVELARSAVCETFSDIVSQQLRTQFSLRGNGHEEPSYSSAQISPLGPESGSGGLQDDLQTSGPTARQAAPSGQPDGELVVAVYRMIQLRIAVSVQRINALDPHLHRSYSVQEITARLEECRGYLCAFNQLSCKERETYYWIPLSCSTIVYTMSRYLRARNIGTVASPFLAWTLACLDGCVPLLSPQYLGWKTTMALQLIRSSEVMRAFDDALQVCQKMLTEVSVLEAYEGMEPPIPHEIQNLLGHAKLLFAALSLKYRCWNQDLSVSTAVENLQQLVKEFVVTCCPLPSLGDPATGTAKGRTAGPALEIGSGPPLSGGQHLNRLALQKRLFIALLLEFSFVTDPQQRLVQTNDALEAGGLLIHSHKRRPCSGDSGSGKDDQRGSPPDTSASHAPGGQTGSAAPVQKKRKGGAVTADASKESQAAKESSSAIQPADSLPLALLQQCVNAAGGCVADILLGADKIEQLVHTSKNTDDFAPGPAAVPLVSTDSSPKKVIKKGRTSAQAGTASSGDPSEAAGPMAVVVDSVRAAQQAAAELPEALHVNLFLACFRYRHELGPKYFFSPPLVELTISSSQHRRVPSTEQADQTDVPELTSWSVLSCDLKTYAAVSSPDSPVASTYLAGRYWDWERLLRRLGRWRGSEAEGESAAAAQKLEFLQHELDNLCLLCHLRPVWASNGEEARTAYKRWGEQAAKVETGSLSSAGARPTAADPPAGLLAGAIESLGSTADNLAAFREQILSQLENGSVDSRKARIIALEVPLQRHVRARETEDYSSSPSKNLYLVYLRCTSLAFRSKSTAAFPANTSAKTDTGPARTELKPDVDCADGMPLLPRRGGNSLSVTNPAPEEAAWWTRMITDETLLHQFSSAHALLQPVKDIVLVPSRFPFSHPPSPRFTVLVHPDLRLTPVELQSGCSPASPRRSQTEGSASRGFMGICRIKVCVQGQLRRDLEAEQRLSEAFGSLHSAGFLHPSRLRPHDALLEQGTRVLVRYGQRGHLSKVIQRVEEVGNQNETSERILDEDSSEMLQEWETFLCSSLGVTVKTMIACGMEDAGALCQAVYTLTQLLVAREELRLARKYVRASMARTEEIMERLMGQSGQFSADTDPCLAASMDPLPYLLEEPGYKSSRESQPLHPSRSLGRREASSTTLTGLSEEEQPQVGKWNEFVLECSSLLLILYDLGTQLDLRLGEQPDDSVETLREKKETSTDAAKAEQAHAENLMRRQLQAMGNLDLSPSENHVLNGLGSNPYRLCLFWCSLCEIRRINAQQILSVAVRELTSAVQTEALLVREGWKAARDPSSVESEVSRPPVLVGRTSTSLLIQMPKARKNIMSEDAFVTLFGGRVTGSGISVTKLHTELIHTGFRHPPNAVVHIPNLTANANYHCLLAEALEFLLRGEEWAPVREQSSAVPIQATSYRYLLGESSTEDVKTAVSDLELIRKATGGDEIAQSGLALLDRIRTGDLLKVVEPSRPAAQDTPVSLFKSPGVASYFYGVALMLVLRKWLRQAQARPSGEFAWMLREARCLLIESVPGQDPGSCGTDEEVAVSQQVQRPQHSQPPQAHPVLLAQLERALQTLETFFLDETEKIGIVHCEPVEQVVPGVSDMSQAASSPFAVATLEPKPVFLLPLLTGKDSSCISTEDLEDPDLGRQVTSRPNSSSGTRGVETGGIYTDTCGPFSSNKCRFMRDRALQAEEALEAVHQAKASPGLLWLAELEMLAALPLLQLLHERNSGERVEEWRLAFFDPTQNIQQREQLAQHRLLMEHLGGMGPDAVAPRSPGPNPALSDDGASTRSSRNGSSRPLARRTPQAETECVSPEPGPELDRSPSELSRAFSKRASDNVGKVSPDQASPLVCGPAPPDWLLGGVPHNGESSWQSMWHARQRHMRLTSTLLGQCSRAAVYASVAGAPQLLQLTLLCALNGLLTCAPTPGEIVKLSDAYVSGEVEDFVDTEDSQLSAYVQLSEIRAFGQKATGPAVQPSILPLHSSGMKTLDGQPQQTTKNAKVNPAKQQGKASTARATNSGRGGGDESGMASGSTSLAAAGGHGAAVGAGPAREGGTEAGSDGTLLRTGDSTSAPLWVTLGVLAQMCVDFLAWHNLARRRSTQGGPDTETLTSGGGNVAVPERRKRHQGDEEGVQQEKREETGAADRWRKGKASVDVRNIAKLFVFCIQVLMLKCRWHQVVGLSVRFNALTGGLFSFAVLSYALAAQQHVVSLHRAAVEASREERKRAEQELGSLHGDLRRMRRRSALSGQPTRQERTYFHRKKCYDAVLDGQVFAYSLTRAVEARLKQELAEAGRFQSPGETQLRLARLHFSRVWHRLISLAPASFPAALSMSEERLGQSTPRRLPCARGVESSPSAPSPVDSGSLPHHAARPRDDCVEAALRAYRIAEHTLRRHQQVEFLSPALFEQGNLLCVAGRPQMACKAWSEAVDAAHRQMNVVSDKYLRADASATASGGSESDRGAVVQQRSLKSLSVGDITHGEQGSAGGYTGTTTRLALRSLLPLYFAARLGHFNALDYHLNAAQFAVQIVERFFKISEPHPSRRSQFFRFRSDGRITRYRMREACPMLSDLQALFEEGEACVGGQNAKVFLAALQWFAQILIENEINIQAAHLLLTLAEYVAADLCRHVRTVLECRLKRTMLLLRGLEQAYGKDNQLRFALARARWLFTAESRMPVCSDVNAQQLSDRLDRLLALETFVMSVVEEILAVHKQEEPDTTGNLSAGRNPGVRATPSAGQRRAAGGPGAAPGAAASLTKASEPNGNPTSPSSFLFDEDPAIAEVHRLSGGAWDVLLRCCLLLSEIFEATASLKQAESTLCWASKVLEKRFCTAPFKQDTTSLWMSLSGRDCSTAERAVPSCENKACDPREAPSLESDAIFPTPELALRIYLRTSQVAVKLSSFDSASALIHDLVDRCSGQQRNSSKDGLTGSLAHTYSLPAASSLSPHSSSATHTVLPPLPPPPVDQRQFGTLCAPLCILDLLLTQIDIFILKGCFQAALNTAVHSIEYADALHLRNSLHFVRLCQALFLLLDSDPRSANALELLEPYLRSGKHLSRRTIHTSGYKLVGRGSADTSDNSNNRAAGGALGSVDWEVKAATSTAPASRPTASSGLSKASSGTLARERQLPDSKRTVCANSRGRVGGDAAEGGAYFPAGGPGMPGSISVTARIWERLAGDPDRCREGDCLSSTKSHAALAWLSSAAGAAASGPAVSVVMHTPNSTQFSGLNFLQNLLCEAIAQLDEIVAAEESDWGPSRGEANPTPRDPAVGPDSSSSLTGSQRMASWLTSFVAPSLGDRLTRRNSGADVDAAVVIALLRAAVPGEDTVIQSPVAPCLASGGSLPAGSSITSESLLAPLRPFVAELVPLSLDVAGTRTTCSPTDRRPLPNFFLPHQGRRLHLAVELAEIMMRKGAYSEARLLIADLVRRIGRVSDGLPYLCARIGILHLRARRLEADVARLELQSGRLIDPNLRALARPVLRAEEQKHRNAHALLQVAKYIGSILSLSLLIENLCGHDFELLLSLYQEGIRGLITYFLVDEECQEAAVAGRAALMNIYALTCAAAEAAEIQRRIVRGSLLGAFAGENKPSSGNSASSSLGGGWNHTGQQPGTGGNHLHGSWDMTKLAPGAVKFFTALVAKEEGGRTNTATGASADGKLSLLSMVSCLSSVRDRCALFRNFSHEDRATADYLHAFLVSNVPRYRLGACICRSPLTLSTKSPGFPCLRETASSPDNSSAPAPPLKSFQRPASSSNNPNTLPPPGSDLSADTSNALQMWENFVGKQLLLSWCWLPSVPFDSEEASIFDPYARQWTLSAPQLPEVVILLVCARGHTPTFSVPSSQTAPQTRTAAENGFTPLAGVPGGGEKNGPTSESPATADGGGQVPAERDGFSRNRTDPGTTGNSKQGATRSSGGATLFLAQLARTRLLEMSSVFRKLHRQVRRGGIPGIPSCNRAPELPTVQLSREDGRYAWAEEENLATYRTISSAFYNLFFLVSDGSLPQTAIGEGVGARFGPQRNRCRRDCIEGVPANNGENSRSSSPSVMGRNSNRNASSVCGRRSHAHAEWWEGGSRATSSSTSRISLGQPGNFAGSSSISSSMVSSGRGTELSGENDFWRDSKMGAVEFLQDLDNNHSMQMHAARRKQALKAVQQLWADLRSAGAADVTESLPVQEAQSSSTEATKGKGKKVSGVDSSQAVENIAKPLMLLWVRSCFQEVAACITEVTRTRASTLNS</sequence>
<dbReference type="PANTHER" id="PTHR33487:SF1">
    <property type="entry name" value="CILIA- AND FLAGELLA-ASSOCIATED PROTEIN 54"/>
    <property type="match status" value="1"/>
</dbReference>
<feature type="region of interest" description="Disordered" evidence="2">
    <location>
        <begin position="35"/>
        <end position="80"/>
    </location>
</feature>
<dbReference type="Pfam" id="PF14858">
    <property type="entry name" value="CFAP54_N"/>
    <property type="match status" value="1"/>
</dbReference>
<feature type="region of interest" description="Disordered" evidence="2">
    <location>
        <begin position="4026"/>
        <end position="4114"/>
    </location>
</feature>
<feature type="compositionally biased region" description="Low complexity" evidence="2">
    <location>
        <begin position="4072"/>
        <end position="4083"/>
    </location>
</feature>
<feature type="compositionally biased region" description="Polar residues" evidence="2">
    <location>
        <begin position="2110"/>
        <end position="2120"/>
    </location>
</feature>
<organism evidence="3 4">
    <name type="scientific">Cystoisospora suis</name>
    <dbReference type="NCBI Taxonomy" id="483139"/>
    <lineage>
        <taxon>Eukaryota</taxon>
        <taxon>Sar</taxon>
        <taxon>Alveolata</taxon>
        <taxon>Apicomplexa</taxon>
        <taxon>Conoidasida</taxon>
        <taxon>Coccidia</taxon>
        <taxon>Eucoccidiorida</taxon>
        <taxon>Eimeriorina</taxon>
        <taxon>Sarcocystidae</taxon>
        <taxon>Cystoisospora</taxon>
    </lineage>
</organism>
<feature type="compositionally biased region" description="Polar residues" evidence="2">
    <location>
        <begin position="2763"/>
        <end position="2777"/>
    </location>
</feature>
<gene>
    <name evidence="3" type="ORF">CSUI_000141</name>
</gene>
<feature type="region of interest" description="Disordered" evidence="2">
    <location>
        <begin position="2722"/>
        <end position="2778"/>
    </location>
</feature>
<feature type="region of interest" description="Disordered" evidence="2">
    <location>
        <begin position="3589"/>
        <end position="3619"/>
    </location>
</feature>
<feature type="coiled-coil region" evidence="1">
    <location>
        <begin position="2219"/>
        <end position="2253"/>
    </location>
</feature>
<feature type="compositionally biased region" description="Low complexity" evidence="2">
    <location>
        <begin position="2036"/>
        <end position="2048"/>
    </location>
</feature>
<protein>
    <submittedName>
        <fullName evidence="3">Uncharacterized protein</fullName>
    </submittedName>
</protein>
<evidence type="ECO:0000313" key="4">
    <source>
        <dbReference type="Proteomes" id="UP000221165"/>
    </source>
</evidence>